<evidence type="ECO:0000313" key="4">
    <source>
        <dbReference type="Proteomes" id="UP000189274"/>
    </source>
</evidence>
<feature type="compositionally biased region" description="Basic and acidic residues" evidence="1">
    <location>
        <begin position="206"/>
        <end position="233"/>
    </location>
</feature>
<feature type="compositionally biased region" description="Acidic residues" evidence="1">
    <location>
        <begin position="289"/>
        <end position="302"/>
    </location>
</feature>
<evidence type="ECO:0000313" key="3">
    <source>
        <dbReference type="EMBL" id="ONH73740.1"/>
    </source>
</evidence>
<dbReference type="PANTHER" id="PTHR38426:SF1">
    <property type="entry name" value="MAINTENANCE OF TELOMERE CAPPING PROTEIN 4"/>
    <property type="match status" value="1"/>
</dbReference>
<feature type="transmembrane region" description="Helical" evidence="2">
    <location>
        <begin position="485"/>
        <end position="507"/>
    </location>
</feature>
<dbReference type="VEuPathDB" id="FungiDB:C5L36_0A07050"/>
<dbReference type="Proteomes" id="UP000189274">
    <property type="component" value="Unassembled WGS sequence"/>
</dbReference>
<dbReference type="EMBL" id="MQVM01000013">
    <property type="protein sequence ID" value="ONH73740.1"/>
    <property type="molecule type" value="Genomic_DNA"/>
</dbReference>
<keyword evidence="2" id="KW-1133">Transmembrane helix</keyword>
<name>A0A1V2LLD8_PICKU</name>
<accession>A0A1V2LLD8</accession>
<keyword evidence="2" id="KW-0812">Transmembrane</keyword>
<sequence length="523" mass="59208">MPEKKSMRIVTDLPTLRPSTGVYSPTRTSWGVPQAPHAVPLGSPTESFSNREVIHETENFLENRARLLNEMHINRNSVELPQQKKTKKTVKKPVTQKAEQVRKYLEIYYETIGRYQKEVTPIDELSCVWNPVQVIRDRRLRYKHGDKIRGNALPIPRVKLASRQFSRHERGRLIWEVRLHEYLIDIEWRAGHWRQLRNAKGEKWMSEKRHRERRAEEKLGVEKNRVATDKDGGVGEEAFSSNEGELVRRSGNHSHSETILSVRDGSHIDGEGKKEGEEGKEEVGAEDREGPDDLDNGVDDGVDGMGGSLVNGHAITRHHHNHDHLHDNSGSRREGTVESSIPRECGYYAAVSLELVRVVNDCLSAVSGSTHSLRVEESVLRERVKRAHVRETHLQDSVAEVLGTVMDDANKLLESVSLLENDIEQARNSSAMEDAIVEELLGYCDRSSGEINTSIGLELRALEERAGRLSGSSLETHGSTLGNTLFEGLIVCLLWGVWIIVETWLLLTMMVKRTVLVLKWLLI</sequence>
<feature type="compositionally biased region" description="Basic and acidic residues" evidence="1">
    <location>
        <begin position="264"/>
        <end position="288"/>
    </location>
</feature>
<protein>
    <submittedName>
        <fullName evidence="3">Maintenance of telomere capping protein 4</fullName>
    </submittedName>
</protein>
<feature type="region of interest" description="Disordered" evidence="1">
    <location>
        <begin position="206"/>
        <end position="306"/>
    </location>
</feature>
<keyword evidence="2" id="KW-0472">Membrane</keyword>
<evidence type="ECO:0000256" key="2">
    <source>
        <dbReference type="SAM" id="Phobius"/>
    </source>
</evidence>
<comment type="caution">
    <text evidence="3">The sequence shown here is derived from an EMBL/GenBank/DDBJ whole genome shotgun (WGS) entry which is preliminary data.</text>
</comment>
<organism evidence="3 4">
    <name type="scientific">Pichia kudriavzevii</name>
    <name type="common">Yeast</name>
    <name type="synonym">Issatchenkia orientalis</name>
    <dbReference type="NCBI Taxonomy" id="4909"/>
    <lineage>
        <taxon>Eukaryota</taxon>
        <taxon>Fungi</taxon>
        <taxon>Dikarya</taxon>
        <taxon>Ascomycota</taxon>
        <taxon>Saccharomycotina</taxon>
        <taxon>Pichiomycetes</taxon>
        <taxon>Pichiales</taxon>
        <taxon>Pichiaceae</taxon>
        <taxon>Pichia</taxon>
    </lineage>
</organism>
<evidence type="ECO:0000256" key="1">
    <source>
        <dbReference type="SAM" id="MobiDB-lite"/>
    </source>
</evidence>
<gene>
    <name evidence="3" type="ORF">BOH78_2996</name>
</gene>
<dbReference type="PANTHER" id="PTHR38426">
    <property type="entry name" value="MAINTENANCE OF TELOMERE CAPPING PROTEIN 4"/>
    <property type="match status" value="1"/>
</dbReference>
<dbReference type="InterPro" id="IPR038769">
    <property type="entry name" value="MTC4"/>
</dbReference>
<reference evidence="4" key="1">
    <citation type="journal article" date="2017" name="Genome Announc.">
        <title>Genome sequences of Cyberlindnera fabianii 65, Pichia kudriavzevii 129, and Saccharomyces cerevisiae 131 isolated from fermented masau fruits in Zimbabwe.</title>
        <authorList>
            <person name="van Rijswijck I.M.H."/>
            <person name="Derks M.F.L."/>
            <person name="Abee T."/>
            <person name="de Ridder D."/>
            <person name="Smid E.J."/>
        </authorList>
    </citation>
    <scope>NUCLEOTIDE SEQUENCE [LARGE SCALE GENOMIC DNA]</scope>
    <source>
        <strain evidence="4">129</strain>
    </source>
</reference>
<dbReference type="AlphaFoldDB" id="A0A1V2LLD8"/>
<proteinExistence type="predicted"/>